<sequence length="744" mass="83678">MPFLQVAGNKCGGRFLSGSAALFTQIVVFEPGIADNRYLGVWLNGTLNRDCAWLIDEATLPGFILSELPNYVPVQEDALPNFYQRTEIERRVLVPEACDYNRLALATRYQWMTAEFHPILETPLPRNPGGWATIYAQLSIMPERRLVLPRDVVRESDSVREQSLYERLVNGPLYVAGNTPSLPPHSGPSLSASTSLPASSLSLVPLYDANQAQGKKIVVDERDPRRGTRPPSIADVILGAWSYFREKSEIAEAGKDETYMLKLGKSNSEKQVEEGESLWYDRTNRRKLIFESLPPMDEGENGYFATNKSLWMYPRERPAPGAKGREPPVPEAKDLPLKNPSEEQGPFRDVKGAWVHRDESDADTVSIGSPSLPPRDAPAQIEGVESERTPPIGATPAIPAATYESSTSASRHPPVAPAAFSRPSSSYSRPPPVPNLSYHDQGWVDSTAGRGAIRTNFPDVARARQGVTGRPAEPIGQGRGRGWLNERRRWGAPPPRRDEPYASPPEERRFPPNAPQERNLPLLQRQPPHAPEPAPPLVAPERAWCALGFATGDSGTLSLALVAIPLYTLRVPISRPEVQRQEKAFDLFFSLELEVALPLSFPLAISIPLTISKPKVFAKKDRSRSRPTSYEWRNEESFPVSGRSLLKRFGDESITSSSHPLFDRINNIEDVEMPAAFVYQRFDVPLEERIGEQKKHRFRKHNRAKKHERKEAEQRAREEDERREWDMQRRSEGYDHRAYRSFNS</sequence>
<reference evidence="2" key="1">
    <citation type="submission" date="2023-03" db="EMBL/GenBank/DDBJ databases">
        <title>Massive genome expansion in bonnet fungi (Mycena s.s.) driven by repeated elements and novel gene families across ecological guilds.</title>
        <authorList>
            <consortium name="Lawrence Berkeley National Laboratory"/>
            <person name="Harder C.B."/>
            <person name="Miyauchi S."/>
            <person name="Viragh M."/>
            <person name="Kuo A."/>
            <person name="Thoen E."/>
            <person name="Andreopoulos B."/>
            <person name="Lu D."/>
            <person name="Skrede I."/>
            <person name="Drula E."/>
            <person name="Henrissat B."/>
            <person name="Morin E."/>
            <person name="Kohler A."/>
            <person name="Barry K."/>
            <person name="LaButti K."/>
            <person name="Morin E."/>
            <person name="Salamov A."/>
            <person name="Lipzen A."/>
            <person name="Mereny Z."/>
            <person name="Hegedus B."/>
            <person name="Baldrian P."/>
            <person name="Stursova M."/>
            <person name="Weitz H."/>
            <person name="Taylor A."/>
            <person name="Grigoriev I.V."/>
            <person name="Nagy L.G."/>
            <person name="Martin F."/>
            <person name="Kauserud H."/>
        </authorList>
    </citation>
    <scope>NUCLEOTIDE SEQUENCE</scope>
    <source>
        <strain evidence="2">CBHHK002</strain>
    </source>
</reference>
<comment type="caution">
    <text evidence="2">The sequence shown here is derived from an EMBL/GenBank/DDBJ whole genome shotgun (WGS) entry which is preliminary data.</text>
</comment>
<evidence type="ECO:0000256" key="1">
    <source>
        <dbReference type="SAM" id="MobiDB-lite"/>
    </source>
</evidence>
<feature type="region of interest" description="Disordered" evidence="1">
    <location>
        <begin position="315"/>
        <end position="347"/>
    </location>
</feature>
<accession>A0AAD7EET1</accession>
<feature type="region of interest" description="Disordered" evidence="1">
    <location>
        <begin position="693"/>
        <end position="730"/>
    </location>
</feature>
<feature type="compositionally biased region" description="Basic residues" evidence="1">
    <location>
        <begin position="694"/>
        <end position="708"/>
    </location>
</feature>
<feature type="region of interest" description="Disordered" evidence="1">
    <location>
        <begin position="455"/>
        <end position="536"/>
    </location>
</feature>
<name>A0AAD7EET1_9AGAR</name>
<evidence type="ECO:0000313" key="2">
    <source>
        <dbReference type="EMBL" id="KAJ7318047.1"/>
    </source>
</evidence>
<keyword evidence="3" id="KW-1185">Reference proteome</keyword>
<feature type="compositionally biased region" description="Basic and acidic residues" evidence="1">
    <location>
        <begin position="484"/>
        <end position="510"/>
    </location>
</feature>
<dbReference type="AlphaFoldDB" id="A0AAD7EET1"/>
<dbReference type="Proteomes" id="UP001218218">
    <property type="component" value="Unassembled WGS sequence"/>
</dbReference>
<dbReference type="EMBL" id="JARIHO010000059">
    <property type="protein sequence ID" value="KAJ7318047.1"/>
    <property type="molecule type" value="Genomic_DNA"/>
</dbReference>
<organism evidence="2 3">
    <name type="scientific">Mycena albidolilacea</name>
    <dbReference type="NCBI Taxonomy" id="1033008"/>
    <lineage>
        <taxon>Eukaryota</taxon>
        <taxon>Fungi</taxon>
        <taxon>Dikarya</taxon>
        <taxon>Basidiomycota</taxon>
        <taxon>Agaricomycotina</taxon>
        <taxon>Agaricomycetes</taxon>
        <taxon>Agaricomycetidae</taxon>
        <taxon>Agaricales</taxon>
        <taxon>Marasmiineae</taxon>
        <taxon>Mycenaceae</taxon>
        <taxon>Mycena</taxon>
    </lineage>
</organism>
<proteinExistence type="predicted"/>
<feature type="compositionally biased region" description="Low complexity" evidence="1">
    <location>
        <begin position="417"/>
        <end position="428"/>
    </location>
</feature>
<feature type="compositionally biased region" description="Basic and acidic residues" evidence="1">
    <location>
        <begin position="709"/>
        <end position="730"/>
    </location>
</feature>
<evidence type="ECO:0000313" key="3">
    <source>
        <dbReference type="Proteomes" id="UP001218218"/>
    </source>
</evidence>
<feature type="compositionally biased region" description="Low complexity" evidence="1">
    <location>
        <begin position="389"/>
        <end position="402"/>
    </location>
</feature>
<feature type="region of interest" description="Disordered" evidence="1">
    <location>
        <begin position="359"/>
        <end position="441"/>
    </location>
</feature>
<protein>
    <submittedName>
        <fullName evidence="2">Uncharacterized protein</fullName>
    </submittedName>
</protein>
<gene>
    <name evidence="2" type="ORF">DFH08DRAFT_971526</name>
</gene>
<feature type="compositionally biased region" description="Basic and acidic residues" evidence="1">
    <location>
        <begin position="315"/>
        <end position="336"/>
    </location>
</feature>